<dbReference type="AlphaFoldDB" id="A0A9P5X1A0"/>
<comment type="caution">
    <text evidence="4">The sequence shown here is derived from an EMBL/GenBank/DDBJ whole genome shotgun (WGS) entry which is preliminary data.</text>
</comment>
<feature type="transmembrane region" description="Helical" evidence="2">
    <location>
        <begin position="20"/>
        <end position="41"/>
    </location>
</feature>
<feature type="transmembrane region" description="Helical" evidence="2">
    <location>
        <begin position="124"/>
        <end position="147"/>
    </location>
</feature>
<keyword evidence="2" id="KW-0472">Membrane</keyword>
<dbReference type="Pfam" id="PF20152">
    <property type="entry name" value="DUF6534"/>
    <property type="match status" value="1"/>
</dbReference>
<feature type="transmembrane region" description="Helical" evidence="2">
    <location>
        <begin position="204"/>
        <end position="227"/>
    </location>
</feature>
<dbReference type="Proteomes" id="UP000807342">
    <property type="component" value="Unassembled WGS sequence"/>
</dbReference>
<feature type="transmembrane region" description="Helical" evidence="2">
    <location>
        <begin position="53"/>
        <end position="77"/>
    </location>
</feature>
<dbReference type="PANTHER" id="PTHR40465:SF1">
    <property type="entry name" value="DUF6534 DOMAIN-CONTAINING PROTEIN"/>
    <property type="match status" value="1"/>
</dbReference>
<feature type="transmembrane region" description="Helical" evidence="2">
    <location>
        <begin position="167"/>
        <end position="188"/>
    </location>
</feature>
<dbReference type="InterPro" id="IPR045339">
    <property type="entry name" value="DUF6534"/>
</dbReference>
<evidence type="ECO:0000256" key="1">
    <source>
        <dbReference type="SAM" id="MobiDB-lite"/>
    </source>
</evidence>
<protein>
    <recommendedName>
        <fullName evidence="3">DUF6534 domain-containing protein</fullName>
    </recommendedName>
</protein>
<keyword evidence="2" id="KW-0812">Transmembrane</keyword>
<feature type="transmembrane region" description="Helical" evidence="2">
    <location>
        <begin position="233"/>
        <end position="254"/>
    </location>
</feature>
<gene>
    <name evidence="4" type="ORF">P691DRAFT_779782</name>
</gene>
<feature type="compositionally biased region" description="Basic and acidic residues" evidence="1">
    <location>
        <begin position="295"/>
        <end position="312"/>
    </location>
</feature>
<keyword evidence="5" id="KW-1185">Reference proteome</keyword>
<feature type="domain" description="DUF6534" evidence="3">
    <location>
        <begin position="172"/>
        <end position="259"/>
    </location>
</feature>
<dbReference type="PANTHER" id="PTHR40465">
    <property type="entry name" value="CHROMOSOME 1, WHOLE GENOME SHOTGUN SEQUENCE"/>
    <property type="match status" value="1"/>
</dbReference>
<dbReference type="OrthoDB" id="3263055at2759"/>
<sequence>MAATPLPVVPSLDNSYGSLFIGMVVAAGLWGIGTAQAYWYYTTYPKDRLDIKLLVSAVWTLDTLHQALISYLVYFYVVTNYFNPAQLNVQIWVFAIQSVFEMIPCAIVQSFFLMRIWRLSNGKLYLIVLPGLLIIAKFVLETIWICFCFRTKSISDAEARFGPLSQGVNGLAAAGDILLSVTMVQLLYKARTGIRQSDNMLGKLMLYTVNTGVITSLWSILTLIVAVRLNKTYIYGAFYFSIGRLYVNTMLATLNARKSIKEKSTNGGALFMTQMSTIRFDENNKGSRSGGTTRVADDSSRKSEKDPGRISDDAQEDFVAKPGGIAEV</sequence>
<accession>A0A9P5X1A0</accession>
<evidence type="ECO:0000313" key="4">
    <source>
        <dbReference type="EMBL" id="KAF9441522.1"/>
    </source>
</evidence>
<evidence type="ECO:0000259" key="3">
    <source>
        <dbReference type="Pfam" id="PF20152"/>
    </source>
</evidence>
<evidence type="ECO:0000256" key="2">
    <source>
        <dbReference type="SAM" id="Phobius"/>
    </source>
</evidence>
<feature type="region of interest" description="Disordered" evidence="1">
    <location>
        <begin position="281"/>
        <end position="328"/>
    </location>
</feature>
<reference evidence="4" key="1">
    <citation type="submission" date="2020-11" db="EMBL/GenBank/DDBJ databases">
        <authorList>
            <consortium name="DOE Joint Genome Institute"/>
            <person name="Ahrendt S."/>
            <person name="Riley R."/>
            <person name="Andreopoulos W."/>
            <person name="Labutti K."/>
            <person name="Pangilinan J."/>
            <person name="Ruiz-Duenas F.J."/>
            <person name="Barrasa J.M."/>
            <person name="Sanchez-Garcia M."/>
            <person name="Camarero S."/>
            <person name="Miyauchi S."/>
            <person name="Serrano A."/>
            <person name="Linde D."/>
            <person name="Babiker R."/>
            <person name="Drula E."/>
            <person name="Ayuso-Fernandez I."/>
            <person name="Pacheco R."/>
            <person name="Padilla G."/>
            <person name="Ferreira P."/>
            <person name="Barriuso J."/>
            <person name="Kellner H."/>
            <person name="Castanera R."/>
            <person name="Alfaro M."/>
            <person name="Ramirez L."/>
            <person name="Pisabarro A.G."/>
            <person name="Kuo A."/>
            <person name="Tritt A."/>
            <person name="Lipzen A."/>
            <person name="He G."/>
            <person name="Yan M."/>
            <person name="Ng V."/>
            <person name="Cullen D."/>
            <person name="Martin F."/>
            <person name="Rosso M.-N."/>
            <person name="Henrissat B."/>
            <person name="Hibbett D."/>
            <person name="Martinez A.T."/>
            <person name="Grigoriev I.V."/>
        </authorList>
    </citation>
    <scope>NUCLEOTIDE SEQUENCE</scope>
    <source>
        <strain evidence="4">MF-IS2</strain>
    </source>
</reference>
<evidence type="ECO:0000313" key="5">
    <source>
        <dbReference type="Proteomes" id="UP000807342"/>
    </source>
</evidence>
<dbReference type="EMBL" id="MU151878">
    <property type="protein sequence ID" value="KAF9441522.1"/>
    <property type="molecule type" value="Genomic_DNA"/>
</dbReference>
<proteinExistence type="predicted"/>
<organism evidence="4 5">
    <name type="scientific">Macrolepiota fuliginosa MF-IS2</name>
    <dbReference type="NCBI Taxonomy" id="1400762"/>
    <lineage>
        <taxon>Eukaryota</taxon>
        <taxon>Fungi</taxon>
        <taxon>Dikarya</taxon>
        <taxon>Basidiomycota</taxon>
        <taxon>Agaricomycotina</taxon>
        <taxon>Agaricomycetes</taxon>
        <taxon>Agaricomycetidae</taxon>
        <taxon>Agaricales</taxon>
        <taxon>Agaricineae</taxon>
        <taxon>Agaricaceae</taxon>
        <taxon>Macrolepiota</taxon>
    </lineage>
</organism>
<keyword evidence="2" id="KW-1133">Transmembrane helix</keyword>
<feature type="transmembrane region" description="Helical" evidence="2">
    <location>
        <begin position="89"/>
        <end position="112"/>
    </location>
</feature>
<name>A0A9P5X1A0_9AGAR</name>